<dbReference type="STRING" id="1538463.B0T36_15805"/>
<proteinExistence type="predicted"/>
<evidence type="ECO:0000313" key="3">
    <source>
        <dbReference type="Proteomes" id="UP000188836"/>
    </source>
</evidence>
<evidence type="ECO:0000313" key="2">
    <source>
        <dbReference type="EMBL" id="ONM49007.1"/>
    </source>
</evidence>
<name>A0A1W0BAF3_9NOCA</name>
<protein>
    <recommendedName>
        <fullName evidence="1">SGNH hydrolase-type esterase domain-containing protein</fullName>
    </recommendedName>
</protein>
<reference evidence="2 3" key="1">
    <citation type="journal article" date="2016" name="Antonie Van Leeuwenhoek">
        <title>Nocardia donostiensis sp. nov., isolated from human respiratory specimens.</title>
        <authorList>
            <person name="Ercibengoa M."/>
            <person name="Bell M."/>
            <person name="Marimon J.M."/>
            <person name="Humrighouse B."/>
            <person name="Klenk H.P."/>
            <person name="Potter G."/>
            <person name="Perez-Trallero E."/>
        </authorList>
    </citation>
    <scope>NUCLEOTIDE SEQUENCE [LARGE SCALE GENOMIC DNA]</scope>
    <source>
        <strain evidence="2 3">X1655</strain>
    </source>
</reference>
<dbReference type="InterPro" id="IPR036514">
    <property type="entry name" value="SGNH_hydro_sf"/>
</dbReference>
<dbReference type="EMBL" id="MUMY01000006">
    <property type="protein sequence ID" value="ONM49007.1"/>
    <property type="molecule type" value="Genomic_DNA"/>
</dbReference>
<dbReference type="Pfam" id="PF13472">
    <property type="entry name" value="Lipase_GDSL_2"/>
    <property type="match status" value="1"/>
</dbReference>
<dbReference type="Gene3D" id="3.40.50.1110">
    <property type="entry name" value="SGNH hydrolase"/>
    <property type="match status" value="1"/>
</dbReference>
<feature type="domain" description="SGNH hydrolase-type esterase" evidence="1">
    <location>
        <begin position="14"/>
        <end position="123"/>
    </location>
</feature>
<dbReference type="SUPFAM" id="SSF52266">
    <property type="entry name" value="SGNH hydrolase"/>
    <property type="match status" value="1"/>
</dbReference>
<accession>A0A1W0BAF3</accession>
<organism evidence="2 3">
    <name type="scientific">Nocardia donostiensis</name>
    <dbReference type="NCBI Taxonomy" id="1538463"/>
    <lineage>
        <taxon>Bacteria</taxon>
        <taxon>Bacillati</taxon>
        <taxon>Actinomycetota</taxon>
        <taxon>Actinomycetes</taxon>
        <taxon>Mycobacteriales</taxon>
        <taxon>Nocardiaceae</taxon>
        <taxon>Nocardia</taxon>
    </lineage>
</organism>
<dbReference type="Proteomes" id="UP000188836">
    <property type="component" value="Unassembled WGS sequence"/>
</dbReference>
<comment type="caution">
    <text evidence="2">The sequence shown here is derived from an EMBL/GenBank/DDBJ whole genome shotgun (WGS) entry which is preliminary data.</text>
</comment>
<sequence>MQVWVIRLPEGSDARVVFSFGVNDTTIENGRPRIEPGTSAVNLTEMLATAAELGWPALVVAPPPTADPAHNARTVELDESFAAICAATDTVYVRTHQTLAADPTWMREVRNGDGAHPGVGGYTAFAELLQSTWLAWLQSTDRTFS</sequence>
<keyword evidence="3" id="KW-1185">Reference proteome</keyword>
<dbReference type="AlphaFoldDB" id="A0A1W0BAF3"/>
<dbReference type="InterPro" id="IPR013830">
    <property type="entry name" value="SGNH_hydro"/>
</dbReference>
<evidence type="ECO:0000259" key="1">
    <source>
        <dbReference type="Pfam" id="PF13472"/>
    </source>
</evidence>
<gene>
    <name evidence="2" type="ORF">B0T46_08635</name>
</gene>